<feature type="domain" description="CCDC81-like prokaryotic HU" evidence="3">
    <location>
        <begin position="3"/>
        <end position="55"/>
    </location>
</feature>
<evidence type="ECO:0000313" key="4">
    <source>
        <dbReference type="EMBL" id="TWI88673.1"/>
    </source>
</evidence>
<evidence type="ECO:0000313" key="5">
    <source>
        <dbReference type="Proteomes" id="UP000316778"/>
    </source>
</evidence>
<evidence type="ECO:0000256" key="1">
    <source>
        <dbReference type="SAM" id="MobiDB-lite"/>
    </source>
</evidence>
<protein>
    <recommendedName>
        <fullName evidence="3">CCDC81-like prokaryotic HU domain-containing protein</fullName>
    </recommendedName>
</protein>
<keyword evidence="5" id="KW-1185">Reference proteome</keyword>
<feature type="compositionally biased region" description="Low complexity" evidence="1">
    <location>
        <begin position="160"/>
        <end position="179"/>
    </location>
</feature>
<name>A0A562T5M4_CHIJA</name>
<feature type="compositionally biased region" description="Low complexity" evidence="1">
    <location>
        <begin position="137"/>
        <end position="146"/>
    </location>
</feature>
<dbReference type="OrthoDB" id="653949at2"/>
<organism evidence="4 5">
    <name type="scientific">Chitinophaga japonensis</name>
    <name type="common">Flexibacter japonensis</name>
    <dbReference type="NCBI Taxonomy" id="104662"/>
    <lineage>
        <taxon>Bacteria</taxon>
        <taxon>Pseudomonadati</taxon>
        <taxon>Bacteroidota</taxon>
        <taxon>Chitinophagia</taxon>
        <taxon>Chitinophagales</taxon>
        <taxon>Chitinophagaceae</taxon>
        <taxon>Chitinophaga</taxon>
    </lineage>
</organism>
<gene>
    <name evidence="4" type="ORF">LX66_2759</name>
</gene>
<sequence>MILRQYIQDVLFRQQVCIVPGIGTFTLQHIPAQYNAVDRSLDPPGQQVTFEEQWTDDGSCLEWISLKENLVPAVARMKLDKYIEALKTSLHSGHPLELPGIGTLQVDALKQIYFEPERLPGKPDTLQLQPVFRYDAPPAQEPAATTPAPPPPPAVPESPAPVEAAAAPEQPVQEPQQAAGEEQSYPTPPWELEEQQQSRFKWWWVVIPIAAALVATAIWWFINNQAPAETSAVNLETAETPAAMDTMSLPQEVTPTDTGHIISATDTLQYYVVFATYTDRAAADKRFRKMKRWGLNVTMYSTRDSANFKLAVPFRSIAADTAANIETVKNNYGGRDSQVYLEF</sequence>
<feature type="region of interest" description="Disordered" evidence="1">
    <location>
        <begin position="137"/>
        <end position="192"/>
    </location>
</feature>
<keyword evidence="2" id="KW-0472">Membrane</keyword>
<dbReference type="EMBL" id="VLLG01000003">
    <property type="protein sequence ID" value="TWI88673.1"/>
    <property type="molecule type" value="Genomic_DNA"/>
</dbReference>
<dbReference type="RefSeq" id="WP_145714383.1">
    <property type="nucleotide sequence ID" value="NZ_BAAAFY010000001.1"/>
</dbReference>
<evidence type="ECO:0000259" key="3">
    <source>
        <dbReference type="Pfam" id="PF18174"/>
    </source>
</evidence>
<dbReference type="AlphaFoldDB" id="A0A562T5M4"/>
<dbReference type="Pfam" id="PF18174">
    <property type="entry name" value="HU-CCDC81_bac_1"/>
    <property type="match status" value="1"/>
</dbReference>
<comment type="caution">
    <text evidence="4">The sequence shown here is derived from an EMBL/GenBank/DDBJ whole genome shotgun (WGS) entry which is preliminary data.</text>
</comment>
<keyword evidence="2" id="KW-0812">Transmembrane</keyword>
<feature type="compositionally biased region" description="Pro residues" evidence="1">
    <location>
        <begin position="147"/>
        <end position="159"/>
    </location>
</feature>
<keyword evidence="2" id="KW-1133">Transmembrane helix</keyword>
<dbReference type="Proteomes" id="UP000316778">
    <property type="component" value="Unassembled WGS sequence"/>
</dbReference>
<reference evidence="4 5" key="1">
    <citation type="journal article" date="2013" name="Stand. Genomic Sci.">
        <title>Genomic Encyclopedia of Type Strains, Phase I: The one thousand microbial genomes (KMG-I) project.</title>
        <authorList>
            <person name="Kyrpides N.C."/>
            <person name="Woyke T."/>
            <person name="Eisen J.A."/>
            <person name="Garrity G."/>
            <person name="Lilburn T.G."/>
            <person name="Beck B.J."/>
            <person name="Whitman W.B."/>
            <person name="Hugenholtz P."/>
            <person name="Klenk H.P."/>
        </authorList>
    </citation>
    <scope>NUCLEOTIDE SEQUENCE [LARGE SCALE GENOMIC DNA]</scope>
    <source>
        <strain evidence="4 5">DSM 13484</strain>
    </source>
</reference>
<evidence type="ECO:0000256" key="2">
    <source>
        <dbReference type="SAM" id="Phobius"/>
    </source>
</evidence>
<proteinExistence type="predicted"/>
<accession>A0A562T5M4</accession>
<feature type="transmembrane region" description="Helical" evidence="2">
    <location>
        <begin position="202"/>
        <end position="222"/>
    </location>
</feature>
<dbReference type="InterPro" id="IPR040495">
    <property type="entry name" value="HU-CCDC81_bac_1"/>
</dbReference>